<gene>
    <name evidence="2" type="ORF">D1867_11775</name>
</gene>
<dbReference type="EMBL" id="WFIY01000004">
    <property type="protein sequence ID" value="MUM65900.1"/>
    <property type="molecule type" value="Genomic_DNA"/>
</dbReference>
<feature type="transmembrane region" description="Helical" evidence="1">
    <location>
        <begin position="7"/>
        <end position="31"/>
    </location>
</feature>
<name>A0A6A9QKT1_ACIIN</name>
<reference evidence="2 3" key="1">
    <citation type="submission" date="2019-10" db="EMBL/GenBank/DDBJ databases">
        <title>Genome Sequences from Six Type Strain Members of the Archaeal Family Sulfolobaceae: Acidianus ambivalens, Acidianus infernus, Metallosphaera prunae, Stygiolobus azoricus, Sulfolobus metallicus, and Sulfurisphaera ohwakuensis.</title>
        <authorList>
            <person name="Counts J.A."/>
            <person name="Kelly R.M."/>
        </authorList>
    </citation>
    <scope>NUCLEOTIDE SEQUENCE [LARGE SCALE GENOMIC DNA]</scope>
    <source>
        <strain evidence="2 3">DSM 3191</strain>
    </source>
</reference>
<keyword evidence="3" id="KW-1185">Reference proteome</keyword>
<keyword evidence="1" id="KW-0812">Transmembrane</keyword>
<protein>
    <submittedName>
        <fullName evidence="2">Uncharacterized protein</fullName>
    </submittedName>
</protein>
<proteinExistence type="predicted"/>
<organism evidence="2 3">
    <name type="scientific">Acidianus infernus</name>
    <dbReference type="NCBI Taxonomy" id="12915"/>
    <lineage>
        <taxon>Archaea</taxon>
        <taxon>Thermoproteota</taxon>
        <taxon>Thermoprotei</taxon>
        <taxon>Sulfolobales</taxon>
        <taxon>Sulfolobaceae</taxon>
        <taxon>Acidianus</taxon>
    </lineage>
</organism>
<keyword evidence="1" id="KW-1133">Transmembrane helix</keyword>
<dbReference type="RefSeq" id="WP_155864290.1">
    <property type="nucleotide sequence ID" value="NZ_WFIY01000004.1"/>
</dbReference>
<sequence>MLTFSEFFIYILLIKFYYFSPIIFLGFILLIKSTEYLRAPIAEAALLQKIGYSTKVMSFFNFLDSTLGVISGSIFTVLISLNAYVFVLLLAGLSSLSADLFLYRIIKEY</sequence>
<evidence type="ECO:0000256" key="1">
    <source>
        <dbReference type="SAM" id="Phobius"/>
    </source>
</evidence>
<evidence type="ECO:0000313" key="2">
    <source>
        <dbReference type="EMBL" id="MUM65900.1"/>
    </source>
</evidence>
<accession>A0A6A9QKT1</accession>
<dbReference type="Proteomes" id="UP000440125">
    <property type="component" value="Unassembled WGS sequence"/>
</dbReference>
<evidence type="ECO:0000313" key="3">
    <source>
        <dbReference type="Proteomes" id="UP000440125"/>
    </source>
</evidence>
<keyword evidence="1" id="KW-0472">Membrane</keyword>
<comment type="caution">
    <text evidence="2">The sequence shown here is derived from an EMBL/GenBank/DDBJ whole genome shotgun (WGS) entry which is preliminary data.</text>
</comment>
<dbReference type="AlphaFoldDB" id="A0A6A9QKT1"/>